<name>A0A261Y3Z1_9FUNG</name>
<dbReference type="EMBL" id="MVBO01000017">
    <property type="protein sequence ID" value="OZJ05346.1"/>
    <property type="molecule type" value="Genomic_DNA"/>
</dbReference>
<accession>A0A261Y3Z1</accession>
<keyword evidence="1" id="KW-0472">Membrane</keyword>
<comment type="caution">
    <text evidence="2">The sequence shown here is derived from an EMBL/GenBank/DDBJ whole genome shotgun (WGS) entry which is preliminary data.</text>
</comment>
<reference evidence="2 3" key="1">
    <citation type="journal article" date="2017" name="Mycologia">
        <title>Bifiguratus adelaidae, gen. et sp. nov., a new member of Mucoromycotina in endophytic and soil-dwelling habitats.</title>
        <authorList>
            <person name="Torres-Cruz T.J."/>
            <person name="Billingsley Tobias T.L."/>
            <person name="Almatruk M."/>
            <person name="Hesse C."/>
            <person name="Kuske C.R."/>
            <person name="Desiro A."/>
            <person name="Benucci G.M."/>
            <person name="Bonito G."/>
            <person name="Stajich J.E."/>
            <person name="Dunlap C."/>
            <person name="Arnold A.E."/>
            <person name="Porras-Alfaro A."/>
        </authorList>
    </citation>
    <scope>NUCLEOTIDE SEQUENCE [LARGE SCALE GENOMIC DNA]</scope>
    <source>
        <strain evidence="2 3">AZ0501</strain>
    </source>
</reference>
<keyword evidence="3" id="KW-1185">Reference proteome</keyword>
<keyword evidence="1" id="KW-0812">Transmembrane</keyword>
<feature type="transmembrane region" description="Helical" evidence="1">
    <location>
        <begin position="246"/>
        <end position="267"/>
    </location>
</feature>
<protein>
    <recommendedName>
        <fullName evidence="4">Sensor domain-containing protein</fullName>
    </recommendedName>
</protein>
<evidence type="ECO:0000313" key="3">
    <source>
        <dbReference type="Proteomes" id="UP000242875"/>
    </source>
</evidence>
<evidence type="ECO:0000313" key="2">
    <source>
        <dbReference type="EMBL" id="OZJ05346.1"/>
    </source>
</evidence>
<dbReference type="Proteomes" id="UP000242875">
    <property type="component" value="Unassembled WGS sequence"/>
</dbReference>
<evidence type="ECO:0000256" key="1">
    <source>
        <dbReference type="SAM" id="Phobius"/>
    </source>
</evidence>
<dbReference type="AlphaFoldDB" id="A0A261Y3Z1"/>
<proteinExistence type="predicted"/>
<feature type="transmembrane region" description="Helical" evidence="1">
    <location>
        <begin position="125"/>
        <end position="154"/>
    </location>
</feature>
<evidence type="ECO:0008006" key="4">
    <source>
        <dbReference type="Google" id="ProtNLM"/>
    </source>
</evidence>
<organism evidence="2 3">
    <name type="scientific">Bifiguratus adelaidae</name>
    <dbReference type="NCBI Taxonomy" id="1938954"/>
    <lineage>
        <taxon>Eukaryota</taxon>
        <taxon>Fungi</taxon>
        <taxon>Fungi incertae sedis</taxon>
        <taxon>Mucoromycota</taxon>
        <taxon>Mucoromycotina</taxon>
        <taxon>Endogonomycetes</taxon>
        <taxon>Endogonales</taxon>
        <taxon>Endogonales incertae sedis</taxon>
        <taxon>Bifiguratus</taxon>
    </lineage>
</organism>
<sequence length="306" mass="34385">MNQNYDLQELNHLHNVEAPPSYEYVEATSRQPDHAAPIESAPPSDHKAVRYLDADATPSAPPADVSLYNPYLHTTADYISEDDEDIADGQVHLLSPEQQRESDKEQRKESWWLHWLQSKYGWRAVVYLLLPNTVFGLFAFCWCISVMATLPALLLFAPIGMPLLKFFLYSVRCLVNVQMWLYMTCLGNPFLPTDPRYRRYDFDTSLLPPITIPTRQAAELPSSGLSLARSLINIWNLCVDPYTIKAFAFFIGPNFVLSIIGLCASALGASLGATLMIFLLPLCPFLCGVFSRVQADIMRGMLGGTR</sequence>
<gene>
    <name evidence="2" type="ORF">BZG36_01573</name>
</gene>
<feature type="transmembrane region" description="Helical" evidence="1">
    <location>
        <begin position="273"/>
        <end position="291"/>
    </location>
</feature>
<keyword evidence="1" id="KW-1133">Transmembrane helix</keyword>